<dbReference type="InterPro" id="IPR020215">
    <property type="entry name" value="EbsA-like"/>
</dbReference>
<proteinExistence type="predicted"/>
<organism evidence="2 3">
    <name type="scientific">Vagococcus acidifermentans</name>
    <dbReference type="NCBI Taxonomy" id="564710"/>
    <lineage>
        <taxon>Bacteria</taxon>
        <taxon>Bacillati</taxon>
        <taxon>Bacillota</taxon>
        <taxon>Bacilli</taxon>
        <taxon>Lactobacillales</taxon>
        <taxon>Enterococcaceae</taxon>
        <taxon>Vagococcus</taxon>
    </lineage>
</organism>
<sequence>MTKDNQKTFCYQPELSISVIYWSLTFFLLFMGFIGLLESQGNINLFSLIMFALFLGSGVLSLKRRFILQNNTLHCHAVLKRNEYRASVSEIAQISVGSHGLTVVFNGQHPKSYLMLPKDKARLIECLEREKQFNGIIYSAEKSAGK</sequence>
<gene>
    <name evidence="2" type="ORF">CBF27_13395</name>
</gene>
<accession>A0A430AMG4</accession>
<dbReference type="RefSeq" id="WP_126815156.1">
    <property type="nucleotide sequence ID" value="NZ_NGKC01000023.1"/>
</dbReference>
<keyword evidence="1" id="KW-0812">Transmembrane</keyword>
<protein>
    <recommendedName>
        <fullName evidence="4">Pore-forming protein</fullName>
    </recommendedName>
</protein>
<dbReference type="EMBL" id="NGKC01000023">
    <property type="protein sequence ID" value="RSU09094.1"/>
    <property type="molecule type" value="Genomic_DNA"/>
</dbReference>
<evidence type="ECO:0000256" key="1">
    <source>
        <dbReference type="SAM" id="Phobius"/>
    </source>
</evidence>
<dbReference type="Proteomes" id="UP000286773">
    <property type="component" value="Unassembled WGS sequence"/>
</dbReference>
<feature type="transmembrane region" description="Helical" evidence="1">
    <location>
        <begin position="43"/>
        <end position="62"/>
    </location>
</feature>
<dbReference type="AlphaFoldDB" id="A0A430AMG4"/>
<name>A0A430AMG4_9ENTE</name>
<dbReference type="Pfam" id="PF17255">
    <property type="entry name" value="EbsA"/>
    <property type="match status" value="1"/>
</dbReference>
<reference evidence="2 3" key="1">
    <citation type="submission" date="2017-05" db="EMBL/GenBank/DDBJ databases">
        <title>Vagococcus spp. assemblies.</title>
        <authorList>
            <person name="Gulvik C.A."/>
        </authorList>
    </citation>
    <scope>NUCLEOTIDE SEQUENCE [LARGE SCALE GENOMIC DNA]</scope>
    <source>
        <strain evidence="2 3">LMG 24798</strain>
    </source>
</reference>
<evidence type="ECO:0000313" key="3">
    <source>
        <dbReference type="Proteomes" id="UP000286773"/>
    </source>
</evidence>
<keyword evidence="1" id="KW-0472">Membrane</keyword>
<keyword evidence="3" id="KW-1185">Reference proteome</keyword>
<feature type="transmembrane region" description="Helical" evidence="1">
    <location>
        <begin position="20"/>
        <end position="37"/>
    </location>
</feature>
<dbReference type="OrthoDB" id="2233065at2"/>
<evidence type="ECO:0008006" key="4">
    <source>
        <dbReference type="Google" id="ProtNLM"/>
    </source>
</evidence>
<evidence type="ECO:0000313" key="2">
    <source>
        <dbReference type="EMBL" id="RSU09094.1"/>
    </source>
</evidence>
<comment type="caution">
    <text evidence="2">The sequence shown here is derived from an EMBL/GenBank/DDBJ whole genome shotgun (WGS) entry which is preliminary data.</text>
</comment>
<keyword evidence="1" id="KW-1133">Transmembrane helix</keyword>